<comment type="cofactor">
    <cofactor evidence="1 5">
        <name>Zn(2+)</name>
        <dbReference type="ChEBI" id="CHEBI:29105"/>
    </cofactor>
</comment>
<dbReference type="OrthoDB" id="9787435at2"/>
<evidence type="ECO:0000256" key="2">
    <source>
        <dbReference type="ARBA" id="ARBA00022723"/>
    </source>
</evidence>
<dbReference type="PANTHER" id="PTHR42813">
    <property type="entry name" value="ZINC-TYPE ALCOHOL DEHYDROGENASE-LIKE"/>
    <property type="match status" value="1"/>
</dbReference>
<dbReference type="GO" id="GO:0016491">
    <property type="term" value="F:oxidoreductase activity"/>
    <property type="evidence" value="ECO:0007669"/>
    <property type="project" value="UniProtKB-KW"/>
</dbReference>
<evidence type="ECO:0000259" key="7">
    <source>
        <dbReference type="Pfam" id="PF08240"/>
    </source>
</evidence>
<protein>
    <submittedName>
        <fullName evidence="8">Glutathione-dependent formaldehyde dehydrogenase</fullName>
    </submittedName>
</protein>
<evidence type="ECO:0000256" key="4">
    <source>
        <dbReference type="ARBA" id="ARBA00023002"/>
    </source>
</evidence>
<evidence type="ECO:0000259" key="6">
    <source>
        <dbReference type="Pfam" id="PF00107"/>
    </source>
</evidence>
<name>A0A5R9KIU4_9BACT</name>
<evidence type="ECO:0000256" key="1">
    <source>
        <dbReference type="ARBA" id="ARBA00001947"/>
    </source>
</evidence>
<evidence type="ECO:0000313" key="9">
    <source>
        <dbReference type="Proteomes" id="UP000309788"/>
    </source>
</evidence>
<dbReference type="RefSeq" id="WP_138279839.1">
    <property type="nucleotide sequence ID" value="NZ_BMGE01000001.1"/>
</dbReference>
<dbReference type="Pfam" id="PF08240">
    <property type="entry name" value="ADH_N"/>
    <property type="match status" value="1"/>
</dbReference>
<dbReference type="PANTHER" id="PTHR42813:SF2">
    <property type="entry name" value="DEHYDROGENASE, ZINC-CONTAINING, PUTATIVE (AFU_ORTHOLOGUE AFUA_2G02810)-RELATED"/>
    <property type="match status" value="1"/>
</dbReference>
<dbReference type="SUPFAM" id="SSF50129">
    <property type="entry name" value="GroES-like"/>
    <property type="match status" value="1"/>
</dbReference>
<gene>
    <name evidence="8" type="ORF">FEM55_03090</name>
</gene>
<comment type="similarity">
    <text evidence="5">Belongs to the zinc-containing alcohol dehydrogenase family.</text>
</comment>
<sequence>MKALCYNNVRDLRVENIPDPAIISPKDMIIRVTLSSVCGSDLHIINGFIPTVKSGDVLGHEFMGEVVETGSEVRKFVKGDRVVVSSVIACGECHYCQHDSFSLCDNTNPNAFMPEKLYGDTMAGIFGYTHAFGGYAGSHAQYIRIPFADIGAFKVPEGLHDDSVIFCSDAFPTGYMAADMADIKPGSVVAIWGCGGVGQMAIQSAWLMGAERVIAIDKEPYRLRMAREKGRAETINFEEADVLEALRDMTAGRGPDCCIDAVGMEASGSGFGYAYDKVKQWAKLENDRPLVLRDAIMACRKGGNVSIVGVYSGFVDKIPMGAAMNKGLTFKMGQMHGQKYIPQLLEYVQSGQVDPSFMVTHKMGLEQGQEGYDMFTQKTDNCMRVVFAP</sequence>
<organism evidence="8 9">
    <name type="scientific">Dyadobacter sediminis</name>
    <dbReference type="NCBI Taxonomy" id="1493691"/>
    <lineage>
        <taxon>Bacteria</taxon>
        <taxon>Pseudomonadati</taxon>
        <taxon>Bacteroidota</taxon>
        <taxon>Cytophagia</taxon>
        <taxon>Cytophagales</taxon>
        <taxon>Spirosomataceae</taxon>
        <taxon>Dyadobacter</taxon>
    </lineage>
</organism>
<accession>A0A5R9KIU4</accession>
<evidence type="ECO:0000313" key="8">
    <source>
        <dbReference type="EMBL" id="TLU96143.1"/>
    </source>
</evidence>
<dbReference type="PROSITE" id="PS00059">
    <property type="entry name" value="ADH_ZINC"/>
    <property type="match status" value="1"/>
</dbReference>
<keyword evidence="4" id="KW-0560">Oxidoreductase</keyword>
<proteinExistence type="inferred from homology"/>
<dbReference type="Gene3D" id="3.40.50.720">
    <property type="entry name" value="NAD(P)-binding Rossmann-like Domain"/>
    <property type="match status" value="1"/>
</dbReference>
<keyword evidence="3 5" id="KW-0862">Zinc</keyword>
<dbReference type="Proteomes" id="UP000309788">
    <property type="component" value="Unassembled WGS sequence"/>
</dbReference>
<dbReference type="InterPro" id="IPR036291">
    <property type="entry name" value="NAD(P)-bd_dom_sf"/>
</dbReference>
<dbReference type="CDD" id="cd08283">
    <property type="entry name" value="FDH_like_1"/>
    <property type="match status" value="1"/>
</dbReference>
<dbReference type="EMBL" id="VCEI01000011">
    <property type="protein sequence ID" value="TLU96143.1"/>
    <property type="molecule type" value="Genomic_DNA"/>
</dbReference>
<dbReference type="InterPro" id="IPR013149">
    <property type="entry name" value="ADH-like_C"/>
</dbReference>
<dbReference type="SUPFAM" id="SSF51735">
    <property type="entry name" value="NAD(P)-binding Rossmann-fold domains"/>
    <property type="match status" value="1"/>
</dbReference>
<dbReference type="GO" id="GO:0008270">
    <property type="term" value="F:zinc ion binding"/>
    <property type="evidence" value="ECO:0007669"/>
    <property type="project" value="InterPro"/>
</dbReference>
<comment type="caution">
    <text evidence="8">The sequence shown here is derived from an EMBL/GenBank/DDBJ whole genome shotgun (WGS) entry which is preliminary data.</text>
</comment>
<evidence type="ECO:0000256" key="5">
    <source>
        <dbReference type="RuleBase" id="RU361277"/>
    </source>
</evidence>
<evidence type="ECO:0000256" key="3">
    <source>
        <dbReference type="ARBA" id="ARBA00022833"/>
    </source>
</evidence>
<reference evidence="8 9" key="1">
    <citation type="submission" date="2019-05" db="EMBL/GenBank/DDBJ databases">
        <authorList>
            <person name="Qu J.-H."/>
        </authorList>
    </citation>
    <scope>NUCLEOTIDE SEQUENCE [LARGE SCALE GENOMIC DNA]</scope>
    <source>
        <strain evidence="8 9">Z12</strain>
    </source>
</reference>
<dbReference type="InterPro" id="IPR013154">
    <property type="entry name" value="ADH-like_N"/>
</dbReference>
<feature type="domain" description="Alcohol dehydrogenase-like C-terminal" evidence="6">
    <location>
        <begin position="196"/>
        <end position="265"/>
    </location>
</feature>
<keyword evidence="2 5" id="KW-0479">Metal-binding</keyword>
<dbReference type="InterPro" id="IPR002328">
    <property type="entry name" value="ADH_Zn_CS"/>
</dbReference>
<dbReference type="Pfam" id="PF00107">
    <property type="entry name" value="ADH_zinc_N"/>
    <property type="match status" value="1"/>
</dbReference>
<keyword evidence="9" id="KW-1185">Reference proteome</keyword>
<dbReference type="Gene3D" id="3.90.180.10">
    <property type="entry name" value="Medium-chain alcohol dehydrogenases, catalytic domain"/>
    <property type="match status" value="1"/>
</dbReference>
<dbReference type="AlphaFoldDB" id="A0A5R9KIU4"/>
<dbReference type="InterPro" id="IPR011032">
    <property type="entry name" value="GroES-like_sf"/>
</dbReference>
<feature type="domain" description="Alcohol dehydrogenase-like N-terminal" evidence="7">
    <location>
        <begin position="25"/>
        <end position="149"/>
    </location>
</feature>